<reference evidence="2" key="1">
    <citation type="submission" date="2016-11" db="UniProtKB">
        <authorList>
            <consortium name="WormBaseParasite"/>
        </authorList>
    </citation>
    <scope>IDENTIFICATION</scope>
</reference>
<dbReference type="Proteomes" id="UP000095280">
    <property type="component" value="Unplaced"/>
</dbReference>
<protein>
    <submittedName>
        <fullName evidence="2">PRT6_C domain-containing protein</fullName>
    </submittedName>
</protein>
<dbReference type="AlphaFoldDB" id="A0A1I8FGU8"/>
<proteinExistence type="predicted"/>
<keyword evidence="1" id="KW-1185">Reference proteome</keyword>
<sequence>GNRSQREDFCELVSWCKRVRRALPLLNRGLWRLRHAAHGRVSGRGSGAVVQSSVLETEIEQIFPPDKGSCHDRDPMVMELYARHLLLLHEIAPVLMIVRHLSVKLSAYQLCLPGAGALIGWAGSRVSPPLPRHNFIILSALVPWWRS</sequence>
<dbReference type="WBParaSite" id="maker-unitig_34239-snap-gene-0.1-mRNA-1">
    <property type="protein sequence ID" value="maker-unitig_34239-snap-gene-0.1-mRNA-1"/>
    <property type="gene ID" value="maker-unitig_34239-snap-gene-0.1"/>
</dbReference>
<evidence type="ECO:0000313" key="2">
    <source>
        <dbReference type="WBParaSite" id="maker-unitig_34239-snap-gene-0.1-mRNA-1"/>
    </source>
</evidence>
<organism evidence="1 2">
    <name type="scientific">Macrostomum lignano</name>
    <dbReference type="NCBI Taxonomy" id="282301"/>
    <lineage>
        <taxon>Eukaryota</taxon>
        <taxon>Metazoa</taxon>
        <taxon>Spiralia</taxon>
        <taxon>Lophotrochozoa</taxon>
        <taxon>Platyhelminthes</taxon>
        <taxon>Rhabditophora</taxon>
        <taxon>Macrostomorpha</taxon>
        <taxon>Macrostomida</taxon>
        <taxon>Macrostomidae</taxon>
        <taxon>Macrostomum</taxon>
    </lineage>
</organism>
<evidence type="ECO:0000313" key="1">
    <source>
        <dbReference type="Proteomes" id="UP000095280"/>
    </source>
</evidence>
<name>A0A1I8FGU8_9PLAT</name>
<accession>A0A1I8FGU8</accession>